<evidence type="ECO:0000313" key="8">
    <source>
        <dbReference type="Proteomes" id="UP001165190"/>
    </source>
</evidence>
<dbReference type="PANTHER" id="PTHR47991">
    <property type="entry name" value="OXOGLUTARATE/IRON-DEPENDENT DIOXYGENASE"/>
    <property type="match status" value="1"/>
</dbReference>
<dbReference type="SUPFAM" id="SSF51197">
    <property type="entry name" value="Clavaminate synthase-like"/>
    <property type="match status" value="1"/>
</dbReference>
<feature type="domain" description="Fe2OG dioxygenase" evidence="6">
    <location>
        <begin position="210"/>
        <end position="311"/>
    </location>
</feature>
<reference evidence="7" key="1">
    <citation type="submission" date="2023-05" db="EMBL/GenBank/DDBJ databases">
        <title>Genome and transcriptome analyses reveal genes involved in the formation of fine ridges on petal epidermal cells in Hibiscus trionum.</title>
        <authorList>
            <person name="Koshimizu S."/>
            <person name="Masuda S."/>
            <person name="Ishii T."/>
            <person name="Shirasu K."/>
            <person name="Hoshino A."/>
            <person name="Arita M."/>
        </authorList>
    </citation>
    <scope>NUCLEOTIDE SEQUENCE</scope>
    <source>
        <strain evidence="7">Hamamatsu line</strain>
    </source>
</reference>
<dbReference type="GO" id="GO:0016491">
    <property type="term" value="F:oxidoreductase activity"/>
    <property type="evidence" value="ECO:0007669"/>
    <property type="project" value="UniProtKB-KW"/>
</dbReference>
<dbReference type="EMBL" id="BSYR01000035">
    <property type="protein sequence ID" value="GMJ00265.1"/>
    <property type="molecule type" value="Genomic_DNA"/>
</dbReference>
<accession>A0A9W7MHM5</accession>
<dbReference type="Pfam" id="PF03171">
    <property type="entry name" value="2OG-FeII_Oxy"/>
    <property type="match status" value="1"/>
</dbReference>
<dbReference type="GO" id="GO:0046872">
    <property type="term" value="F:metal ion binding"/>
    <property type="evidence" value="ECO:0007669"/>
    <property type="project" value="UniProtKB-KW"/>
</dbReference>
<evidence type="ECO:0000256" key="1">
    <source>
        <dbReference type="ARBA" id="ARBA00008056"/>
    </source>
</evidence>
<dbReference type="PROSITE" id="PS51471">
    <property type="entry name" value="FE2OG_OXY"/>
    <property type="match status" value="1"/>
</dbReference>
<evidence type="ECO:0000256" key="3">
    <source>
        <dbReference type="ARBA" id="ARBA00023002"/>
    </source>
</evidence>
<dbReference type="InterPro" id="IPR044861">
    <property type="entry name" value="IPNS-like_FE2OG_OXY"/>
</dbReference>
<dbReference type="AlphaFoldDB" id="A0A9W7MHM5"/>
<dbReference type="InterPro" id="IPR026992">
    <property type="entry name" value="DIOX_N"/>
</dbReference>
<organism evidence="7 8">
    <name type="scientific">Hibiscus trionum</name>
    <name type="common">Flower of an hour</name>
    <dbReference type="NCBI Taxonomy" id="183268"/>
    <lineage>
        <taxon>Eukaryota</taxon>
        <taxon>Viridiplantae</taxon>
        <taxon>Streptophyta</taxon>
        <taxon>Embryophyta</taxon>
        <taxon>Tracheophyta</taxon>
        <taxon>Spermatophyta</taxon>
        <taxon>Magnoliopsida</taxon>
        <taxon>eudicotyledons</taxon>
        <taxon>Gunneridae</taxon>
        <taxon>Pentapetalae</taxon>
        <taxon>rosids</taxon>
        <taxon>malvids</taxon>
        <taxon>Malvales</taxon>
        <taxon>Malvaceae</taxon>
        <taxon>Malvoideae</taxon>
        <taxon>Hibiscus</taxon>
    </lineage>
</organism>
<evidence type="ECO:0000256" key="2">
    <source>
        <dbReference type="ARBA" id="ARBA00022723"/>
    </source>
</evidence>
<keyword evidence="2 5" id="KW-0479">Metal-binding</keyword>
<name>A0A9W7MHM5_HIBTR</name>
<comment type="similarity">
    <text evidence="1 5">Belongs to the iron/ascorbate-dependent oxidoreductase family.</text>
</comment>
<gene>
    <name evidence="7" type="ORF">HRI_003695800</name>
</gene>
<keyword evidence="3 5" id="KW-0560">Oxidoreductase</keyword>
<dbReference type="Pfam" id="PF14226">
    <property type="entry name" value="DIOX_N"/>
    <property type="match status" value="1"/>
</dbReference>
<evidence type="ECO:0000313" key="7">
    <source>
        <dbReference type="EMBL" id="GMJ00265.1"/>
    </source>
</evidence>
<dbReference type="OrthoDB" id="288590at2759"/>
<dbReference type="Proteomes" id="UP001165190">
    <property type="component" value="Unassembled WGS sequence"/>
</dbReference>
<evidence type="ECO:0000256" key="4">
    <source>
        <dbReference type="ARBA" id="ARBA00023004"/>
    </source>
</evidence>
<protein>
    <recommendedName>
        <fullName evidence="6">Fe2OG dioxygenase domain-containing protein</fullName>
    </recommendedName>
</protein>
<comment type="caution">
    <text evidence="7">The sequence shown here is derived from an EMBL/GenBank/DDBJ whole genome shotgun (WGS) entry which is preliminary data.</text>
</comment>
<dbReference type="InterPro" id="IPR005123">
    <property type="entry name" value="Oxoglu/Fe-dep_dioxygenase_dom"/>
</dbReference>
<sequence length="359" mass="40473">MREFDSFTEMETKVLFGGLGGSLPVENVQALASDNLKNIPSRYIRPEVEFDVVSLDESLQIPVIDMSKLVHDDEQEKLHLACRDWGFFQLINHGVAAEVMEKMKIDTQEFFNLPLEEKTACAQIPNHIEGYGQITVVSQDQKLDWCDMLFILPLPVPLRNMRFWPTNPPSFSATVDKYSMELHKVMIHLMKLIAKNLGTDPELLLSLFKDGTQALKLNYYPPCAEASKVFGIAPHSDSTALTLLHHVNEVEGLQIKRNEKWVPVKPVPGALIVNIGDMIEIVSNGEYQSIEHRAVVDPEKARVSIAALHYPLRGTQIGPLPDLVKANKALYRTIPAEELMRLKLSSKLDGKRVLDQMKL</sequence>
<dbReference type="Gene3D" id="2.60.120.330">
    <property type="entry name" value="B-lactam Antibiotic, Isopenicillin N Synthase, Chain"/>
    <property type="match status" value="1"/>
</dbReference>
<evidence type="ECO:0000256" key="5">
    <source>
        <dbReference type="RuleBase" id="RU003682"/>
    </source>
</evidence>
<keyword evidence="8" id="KW-1185">Reference proteome</keyword>
<proteinExistence type="inferred from homology"/>
<keyword evidence="4 5" id="KW-0408">Iron</keyword>
<dbReference type="FunFam" id="2.60.120.330:FF:000001">
    <property type="entry name" value="Protein SRG1"/>
    <property type="match status" value="1"/>
</dbReference>
<evidence type="ECO:0000259" key="6">
    <source>
        <dbReference type="PROSITE" id="PS51471"/>
    </source>
</evidence>
<dbReference type="InterPro" id="IPR050295">
    <property type="entry name" value="Plant_2OG-oxidoreductases"/>
</dbReference>
<dbReference type="InterPro" id="IPR027443">
    <property type="entry name" value="IPNS-like_sf"/>
</dbReference>